<dbReference type="SUPFAM" id="SSF48366">
    <property type="entry name" value="Ras GEF"/>
    <property type="match status" value="1"/>
</dbReference>
<reference evidence="3 4" key="1">
    <citation type="submission" date="2019-05" db="EMBL/GenBank/DDBJ databases">
        <title>Another draft genome of Portunus trituberculatus and its Hox gene families provides insights of decapod evolution.</title>
        <authorList>
            <person name="Jeong J.-H."/>
            <person name="Song I."/>
            <person name="Kim S."/>
            <person name="Choi T."/>
            <person name="Kim D."/>
            <person name="Ryu S."/>
            <person name="Kim W."/>
        </authorList>
    </citation>
    <scope>NUCLEOTIDE SEQUENCE [LARGE SCALE GENOMIC DNA]</scope>
    <source>
        <tissue evidence="3">Muscle</tissue>
    </source>
</reference>
<feature type="domain" description="Ras-GEF" evidence="2">
    <location>
        <begin position="1"/>
        <end position="101"/>
    </location>
</feature>
<dbReference type="InterPro" id="IPR023578">
    <property type="entry name" value="Ras_GEF_dom_sf"/>
</dbReference>
<dbReference type="PROSITE" id="PS50009">
    <property type="entry name" value="RASGEF_CAT"/>
    <property type="match status" value="1"/>
</dbReference>
<dbReference type="AlphaFoldDB" id="A0A5B7FQB4"/>
<dbReference type="InterPro" id="IPR001895">
    <property type="entry name" value="RASGEF_cat_dom"/>
</dbReference>
<dbReference type="InterPro" id="IPR051853">
    <property type="entry name" value="SH2-Ras-GEF_adapter"/>
</dbReference>
<dbReference type="EMBL" id="VSRR010007847">
    <property type="protein sequence ID" value="MPC47646.1"/>
    <property type="molecule type" value="Genomic_DNA"/>
</dbReference>
<evidence type="ECO:0000313" key="3">
    <source>
        <dbReference type="EMBL" id="MPC47646.1"/>
    </source>
</evidence>
<keyword evidence="1" id="KW-0344">Guanine-nucleotide releasing factor</keyword>
<proteinExistence type="predicted"/>
<organism evidence="3 4">
    <name type="scientific">Portunus trituberculatus</name>
    <name type="common">Swimming crab</name>
    <name type="synonym">Neptunus trituberculatus</name>
    <dbReference type="NCBI Taxonomy" id="210409"/>
    <lineage>
        <taxon>Eukaryota</taxon>
        <taxon>Metazoa</taxon>
        <taxon>Ecdysozoa</taxon>
        <taxon>Arthropoda</taxon>
        <taxon>Crustacea</taxon>
        <taxon>Multicrustacea</taxon>
        <taxon>Malacostraca</taxon>
        <taxon>Eumalacostraca</taxon>
        <taxon>Eucarida</taxon>
        <taxon>Decapoda</taxon>
        <taxon>Pleocyemata</taxon>
        <taxon>Brachyura</taxon>
        <taxon>Eubrachyura</taxon>
        <taxon>Portunoidea</taxon>
        <taxon>Portunidae</taxon>
        <taxon>Portuninae</taxon>
        <taxon>Portunus</taxon>
    </lineage>
</organism>
<evidence type="ECO:0000256" key="1">
    <source>
        <dbReference type="PROSITE-ProRule" id="PRU00168"/>
    </source>
</evidence>
<comment type="caution">
    <text evidence="3">The sequence shown here is derived from an EMBL/GenBank/DDBJ whole genome shotgun (WGS) entry which is preliminary data.</text>
</comment>
<dbReference type="Gene3D" id="1.10.840.10">
    <property type="entry name" value="Ras guanine-nucleotide exchange factors catalytic domain"/>
    <property type="match status" value="1"/>
</dbReference>
<dbReference type="PANTHER" id="PTHR14247:SF8">
    <property type="entry name" value="RAS-GEF DOMAIN-CONTAINING PROTEIN"/>
    <property type="match status" value="1"/>
</dbReference>
<protein>
    <recommendedName>
        <fullName evidence="2">Ras-GEF domain-containing protein</fullName>
    </recommendedName>
</protein>
<dbReference type="OrthoDB" id="2412973at2759"/>
<dbReference type="GO" id="GO:0005085">
    <property type="term" value="F:guanyl-nucleotide exchange factor activity"/>
    <property type="evidence" value="ECO:0007669"/>
    <property type="project" value="UniProtKB-KW"/>
</dbReference>
<keyword evidence="4" id="KW-1185">Reference proteome</keyword>
<dbReference type="Pfam" id="PF00617">
    <property type="entry name" value="RasGEF"/>
    <property type="match status" value="1"/>
</dbReference>
<dbReference type="PANTHER" id="PTHR14247">
    <property type="entry name" value="BREAST CANCER ANTI-ESTROGEN RESISTANCE PROTEIN 3 HOMOLOG-LIKE PROTEIN"/>
    <property type="match status" value="1"/>
</dbReference>
<evidence type="ECO:0000259" key="2">
    <source>
        <dbReference type="PROSITE" id="PS50009"/>
    </source>
</evidence>
<dbReference type="GO" id="GO:0007264">
    <property type="term" value="P:small GTPase-mediated signal transduction"/>
    <property type="evidence" value="ECO:0007669"/>
    <property type="project" value="InterPro"/>
</dbReference>
<accession>A0A5B7FQB4</accession>
<evidence type="ECO:0000313" key="4">
    <source>
        <dbReference type="Proteomes" id="UP000324222"/>
    </source>
</evidence>
<dbReference type="InterPro" id="IPR036964">
    <property type="entry name" value="RASGEF_cat_dom_sf"/>
</dbReference>
<dbReference type="Proteomes" id="UP000324222">
    <property type="component" value="Unassembled WGS sequence"/>
</dbReference>
<sequence length="101" mass="11213">MAIPNPASESPSGEGTRDVPRTECLKLLVAVTIMMEQDLNERAEIIYRWIQVAIDTKTAMGNLYSFTGIMLGLCLPEVSPTETCKKTLNAYRTSIITHHSQ</sequence>
<gene>
    <name evidence="3" type="ORF">E2C01_041401</name>
</gene>
<name>A0A5B7FQB4_PORTR</name>